<accession>A0ABW4Y4M6</accession>
<sequence length="481" mass="55289">MNRNHQILCSGLFLVLTGIVCQAQEKSKTYKETFNVDKDAVININTSYADIEFETWDKDQVEITAVVELEGATDEEAKSYFEKDQIKIKGNSKEIEVRTEGGTFWGGNGSFVYDFDMPDFNIVIPDIPEIPEIPSFEFVMPDIPPMPPMPPMPHMDFDYEAYKKDGDKYLKEWKKDFDKNFDKEYKERFKEWSERMAEMAKEHAEDRKQMEEDRKQLIEERKVMAEEQKQLRQEAQEERRKQLEEVRKQQSEVKRHVISVNNGGPNVFYLSSDDGEHKEYKVKKRIKIKMPKSVKLKMDVRHGEVKLASNTKNINASLSYASLHASTIDGDKTNIRASYSPVVVQKWNYGQLKTDYSDRVNLKEVKDLKLNSVSSNVIIGRLANTVLVTSSMGALNIDSVSDDFSNIDITVENGEVDCKVPQVPFKIYVNETSSEFTYPKSISISTSKNFNTTVHKGYNMASKEGKAININSKYSEVVLKQ</sequence>
<keyword evidence="3" id="KW-1185">Reference proteome</keyword>
<dbReference type="RefSeq" id="WP_379831685.1">
    <property type="nucleotide sequence ID" value="NZ_JBHUHU010000005.1"/>
</dbReference>
<dbReference type="Proteomes" id="UP001597342">
    <property type="component" value="Unassembled WGS sequence"/>
</dbReference>
<protein>
    <recommendedName>
        <fullName evidence="4">Adhesin domain-containing protein</fullName>
    </recommendedName>
</protein>
<evidence type="ECO:0000256" key="1">
    <source>
        <dbReference type="SAM" id="Coils"/>
    </source>
</evidence>
<keyword evidence="1" id="KW-0175">Coiled coil</keyword>
<dbReference type="CDD" id="cd22249">
    <property type="entry name" value="UDM1_RNF168_RNF169-like"/>
    <property type="match status" value="1"/>
</dbReference>
<reference evidence="3" key="1">
    <citation type="journal article" date="2019" name="Int. J. Syst. Evol. Microbiol.">
        <title>The Global Catalogue of Microorganisms (GCM) 10K type strain sequencing project: providing services to taxonomists for standard genome sequencing and annotation.</title>
        <authorList>
            <consortium name="The Broad Institute Genomics Platform"/>
            <consortium name="The Broad Institute Genome Sequencing Center for Infectious Disease"/>
            <person name="Wu L."/>
            <person name="Ma J."/>
        </authorList>
    </citation>
    <scope>NUCLEOTIDE SEQUENCE [LARGE SCALE GENOMIC DNA]</scope>
    <source>
        <strain evidence="3">JCM 3389</strain>
    </source>
</reference>
<comment type="caution">
    <text evidence="2">The sequence shown here is derived from an EMBL/GenBank/DDBJ whole genome shotgun (WGS) entry which is preliminary data.</text>
</comment>
<proteinExistence type="predicted"/>
<evidence type="ECO:0000313" key="3">
    <source>
        <dbReference type="Proteomes" id="UP001597342"/>
    </source>
</evidence>
<evidence type="ECO:0008006" key="4">
    <source>
        <dbReference type="Google" id="ProtNLM"/>
    </source>
</evidence>
<gene>
    <name evidence="2" type="ORF">ACFSJE_15050</name>
</gene>
<organism evidence="2 3">
    <name type="scientific">Flagellimonas iocasae</name>
    <dbReference type="NCBI Taxonomy" id="2055905"/>
    <lineage>
        <taxon>Bacteria</taxon>
        <taxon>Pseudomonadati</taxon>
        <taxon>Bacteroidota</taxon>
        <taxon>Flavobacteriia</taxon>
        <taxon>Flavobacteriales</taxon>
        <taxon>Flavobacteriaceae</taxon>
        <taxon>Flagellimonas</taxon>
    </lineage>
</organism>
<dbReference type="EMBL" id="JBHUHU010000005">
    <property type="protein sequence ID" value="MFD2101104.1"/>
    <property type="molecule type" value="Genomic_DNA"/>
</dbReference>
<evidence type="ECO:0000313" key="2">
    <source>
        <dbReference type="EMBL" id="MFD2101104.1"/>
    </source>
</evidence>
<name>A0ABW4Y4M6_9FLAO</name>
<feature type="coiled-coil region" evidence="1">
    <location>
        <begin position="193"/>
        <end position="253"/>
    </location>
</feature>